<evidence type="ECO:0000256" key="2">
    <source>
        <dbReference type="ARBA" id="ARBA00022801"/>
    </source>
</evidence>
<keyword evidence="2" id="KW-0378">Hydrolase</keyword>
<dbReference type="AlphaFoldDB" id="A0A4U9HEZ0"/>
<dbReference type="GO" id="GO:0004180">
    <property type="term" value="F:carboxypeptidase activity"/>
    <property type="evidence" value="ECO:0007669"/>
    <property type="project" value="UniProtKB-KW"/>
</dbReference>
<dbReference type="Pfam" id="PF17676">
    <property type="entry name" value="Peptidase_S66C"/>
    <property type="match status" value="1"/>
</dbReference>
<keyword evidence="6" id="KW-0121">Carboxypeptidase</keyword>
<evidence type="ECO:0000259" key="4">
    <source>
        <dbReference type="Pfam" id="PF02016"/>
    </source>
</evidence>
<sequence>MSFLTDPAVKAVMPPWGGELAMELLELLDFKLLAKNEPKWFMGFSDLSTLHFPLTTLAGWATLHGPNLMDLGAKTLDPTTQAIWRIMESERGTVVTQRSSNAFQLAENGWGEATDKGFNLTQPTRWKCLDEQLTSVSFRGRLLGGCLETISRLAGTKFGNFPLFCRQYRDDGVILYFENAEMAPCELTRTLYSLRIHGWFDAVSGILIGRSAAPVVTNPEQQNYFDAICSALGQLTIPVLYDVDIGHMPPQLSLVNGAVATVMFTERGGSLLQQW</sequence>
<dbReference type="InterPro" id="IPR027461">
    <property type="entry name" value="Carboxypeptidase_A_C_sf"/>
</dbReference>
<protein>
    <submittedName>
        <fullName evidence="6">L,D-carboxypeptidase A</fullName>
    </submittedName>
</protein>
<evidence type="ECO:0000256" key="1">
    <source>
        <dbReference type="ARBA" id="ARBA00010233"/>
    </source>
</evidence>
<organism evidence="6 7">
    <name type="scientific">Serratia rubidaea</name>
    <name type="common">Serratia marinorubra</name>
    <dbReference type="NCBI Taxonomy" id="61652"/>
    <lineage>
        <taxon>Bacteria</taxon>
        <taxon>Pseudomonadati</taxon>
        <taxon>Pseudomonadota</taxon>
        <taxon>Gammaproteobacteria</taxon>
        <taxon>Enterobacterales</taxon>
        <taxon>Yersiniaceae</taxon>
        <taxon>Serratia</taxon>
    </lineage>
</organism>
<gene>
    <name evidence="6" type="ORF">NCTC12971_02612</name>
</gene>
<evidence type="ECO:0000259" key="5">
    <source>
        <dbReference type="Pfam" id="PF17676"/>
    </source>
</evidence>
<feature type="active site" description="Charge relay system" evidence="3">
    <location>
        <position position="247"/>
    </location>
</feature>
<dbReference type="SUPFAM" id="SSF52317">
    <property type="entry name" value="Class I glutamine amidotransferase-like"/>
    <property type="match status" value="1"/>
</dbReference>
<dbReference type="Proteomes" id="UP000307968">
    <property type="component" value="Chromosome"/>
</dbReference>
<dbReference type="InterPro" id="IPR029062">
    <property type="entry name" value="Class_I_gatase-like"/>
</dbReference>
<dbReference type="Gene3D" id="3.50.30.60">
    <property type="entry name" value="LD-carboxypeptidase A C-terminal domain-like"/>
    <property type="match status" value="1"/>
</dbReference>
<dbReference type="InterPro" id="IPR040449">
    <property type="entry name" value="Peptidase_S66_N"/>
</dbReference>
<accession>A0A4U9HEZ0</accession>
<feature type="domain" description="LD-carboxypeptidase N-terminal" evidence="4">
    <location>
        <begin position="2"/>
        <end position="65"/>
    </location>
</feature>
<dbReference type="PANTHER" id="PTHR30237">
    <property type="entry name" value="MURAMOYLTETRAPEPTIDE CARBOXYPEPTIDASE"/>
    <property type="match status" value="1"/>
</dbReference>
<dbReference type="InterPro" id="IPR003507">
    <property type="entry name" value="S66_fam"/>
</dbReference>
<comment type="similarity">
    <text evidence="1">Belongs to the peptidase S66 family.</text>
</comment>
<dbReference type="Gene3D" id="3.40.50.10740">
    <property type="entry name" value="Class I glutamine amidotransferase-like"/>
    <property type="match status" value="1"/>
</dbReference>
<dbReference type="CDD" id="cd07062">
    <property type="entry name" value="Peptidase_S66_mccF_like"/>
    <property type="match status" value="1"/>
</dbReference>
<feature type="active site" description="Nucleophile" evidence="3">
    <location>
        <position position="45"/>
    </location>
</feature>
<dbReference type="Pfam" id="PF02016">
    <property type="entry name" value="Peptidase_S66"/>
    <property type="match status" value="1"/>
</dbReference>
<evidence type="ECO:0000313" key="6">
    <source>
        <dbReference type="EMBL" id="VTP62387.1"/>
    </source>
</evidence>
<evidence type="ECO:0000256" key="3">
    <source>
        <dbReference type="PIRSR" id="PIRSR028757-1"/>
    </source>
</evidence>
<dbReference type="InterPro" id="IPR040921">
    <property type="entry name" value="Peptidase_S66C"/>
</dbReference>
<dbReference type="InterPro" id="IPR027478">
    <property type="entry name" value="LdcA_N"/>
</dbReference>
<proteinExistence type="inferred from homology"/>
<evidence type="ECO:0000313" key="7">
    <source>
        <dbReference type="Proteomes" id="UP000307968"/>
    </source>
</evidence>
<reference evidence="6 7" key="1">
    <citation type="submission" date="2019-05" db="EMBL/GenBank/DDBJ databases">
        <authorList>
            <consortium name="Pathogen Informatics"/>
        </authorList>
    </citation>
    <scope>NUCLEOTIDE SEQUENCE [LARGE SCALE GENOMIC DNA]</scope>
    <source>
        <strain evidence="6 7">NCTC12971</strain>
    </source>
</reference>
<name>A0A4U9HEZ0_SERRU</name>
<feature type="domain" description="LD-carboxypeptidase C-terminal" evidence="5">
    <location>
        <begin position="139"/>
        <end position="262"/>
    </location>
</feature>
<keyword evidence="6" id="KW-0645">Protease</keyword>
<dbReference type="PIRSF" id="PIRSF028757">
    <property type="entry name" value="LD-carboxypeptidase"/>
    <property type="match status" value="1"/>
</dbReference>
<feature type="active site" description="Charge relay system" evidence="3">
    <location>
        <position position="178"/>
    </location>
</feature>
<dbReference type="EMBL" id="LR590463">
    <property type="protein sequence ID" value="VTP62387.1"/>
    <property type="molecule type" value="Genomic_DNA"/>
</dbReference>
<dbReference type="SUPFAM" id="SSF141986">
    <property type="entry name" value="LD-carboxypeptidase A C-terminal domain-like"/>
    <property type="match status" value="1"/>
</dbReference>